<reference evidence="2 3" key="1">
    <citation type="submission" date="2016-04" db="EMBL/GenBank/DDBJ databases">
        <title>Peptidophaga gingivicola gen. nov., sp. nov., isolated from human subgingival plaque.</title>
        <authorList>
            <person name="Beall C.J."/>
            <person name="Mokrzan E.M."/>
            <person name="Griffen A.L."/>
            <person name="Leys E.J."/>
        </authorList>
    </citation>
    <scope>NUCLEOTIDE SEQUENCE [LARGE SCALE GENOMIC DNA]</scope>
    <source>
        <strain evidence="2 3">BA112</strain>
    </source>
</reference>
<accession>A0A179B5F8</accession>
<evidence type="ECO:0000313" key="2">
    <source>
        <dbReference type="EMBL" id="OAP86887.1"/>
    </source>
</evidence>
<protein>
    <submittedName>
        <fullName evidence="2">Uncharacterized protein</fullName>
    </submittedName>
</protein>
<dbReference type="EMBL" id="LVZK01000001">
    <property type="protein sequence ID" value="OAP86887.1"/>
    <property type="molecule type" value="Genomic_DNA"/>
</dbReference>
<evidence type="ECO:0000256" key="1">
    <source>
        <dbReference type="SAM" id="Phobius"/>
    </source>
</evidence>
<evidence type="ECO:0000313" key="3">
    <source>
        <dbReference type="Proteomes" id="UP000078368"/>
    </source>
</evidence>
<keyword evidence="3" id="KW-1185">Reference proteome</keyword>
<keyword evidence="1" id="KW-1133">Transmembrane helix</keyword>
<dbReference type="AlphaFoldDB" id="A0A179B5F8"/>
<feature type="transmembrane region" description="Helical" evidence="1">
    <location>
        <begin position="12"/>
        <end position="36"/>
    </location>
</feature>
<comment type="caution">
    <text evidence="2">The sequence shown here is derived from an EMBL/GenBank/DDBJ whole genome shotgun (WGS) entry which is preliminary data.</text>
</comment>
<name>A0A179B5F8_9ACTO</name>
<dbReference type="Proteomes" id="UP000078368">
    <property type="component" value="Unassembled WGS sequence"/>
</dbReference>
<feature type="transmembrane region" description="Helical" evidence="1">
    <location>
        <begin position="73"/>
        <end position="100"/>
    </location>
</feature>
<sequence length="111" mass="11454">MPANNTLPRLDMAAGSVATALASAGAVYGLWAAFFYDGGTAGLAPFAIAACVGVACAAFGLHRRSPLVTGFGLLLAALAPVGFAWISSVASLFVGAALLFREILKRRRRKR</sequence>
<gene>
    <name evidence="2" type="ORF">A4H34_07190</name>
</gene>
<keyword evidence="1" id="KW-0472">Membrane</keyword>
<feature type="transmembrane region" description="Helical" evidence="1">
    <location>
        <begin position="43"/>
        <end position="61"/>
    </location>
</feature>
<dbReference type="STRING" id="1823756.A4H34_07190"/>
<organism evidence="2 3">
    <name type="scientific">Peptidiphaga gingivicola</name>
    <dbReference type="NCBI Taxonomy" id="2741497"/>
    <lineage>
        <taxon>Bacteria</taxon>
        <taxon>Bacillati</taxon>
        <taxon>Actinomycetota</taxon>
        <taxon>Actinomycetes</taxon>
        <taxon>Actinomycetales</taxon>
        <taxon>Actinomycetaceae</taxon>
        <taxon>Peptidiphaga</taxon>
    </lineage>
</organism>
<dbReference type="RefSeq" id="WP_064231523.1">
    <property type="nucleotide sequence ID" value="NZ_LVZK01000001.1"/>
</dbReference>
<proteinExistence type="predicted"/>
<keyword evidence="1" id="KW-0812">Transmembrane</keyword>